<evidence type="ECO:0000256" key="15">
    <source>
        <dbReference type="SAM" id="MobiDB-lite"/>
    </source>
</evidence>
<evidence type="ECO:0000256" key="6">
    <source>
        <dbReference type="ARBA" id="ARBA00022763"/>
    </source>
</evidence>
<evidence type="ECO:0000313" key="17">
    <source>
        <dbReference type="Proteomes" id="UP000182444"/>
    </source>
</evidence>
<keyword evidence="10 14" id="KW-0804">Transcription</keyword>
<feature type="region of interest" description="Disordered" evidence="15">
    <location>
        <begin position="85"/>
        <end position="117"/>
    </location>
</feature>
<protein>
    <recommendedName>
        <fullName evidence="4 14">General transcription and DNA repair factor IIH subunit TFB4</fullName>
        <shortName evidence="14">TFIIH subunit TFB4</shortName>
    </recommendedName>
    <alternativeName>
        <fullName evidence="13 14">RNA polymerase II transcription factor B subunit 4</fullName>
    </alternativeName>
</protein>
<evidence type="ECO:0000256" key="12">
    <source>
        <dbReference type="ARBA" id="ARBA00023242"/>
    </source>
</evidence>
<evidence type="ECO:0000256" key="11">
    <source>
        <dbReference type="ARBA" id="ARBA00023204"/>
    </source>
</evidence>
<comment type="similarity">
    <text evidence="3 14">Belongs to the TFB4 family.</text>
</comment>
<dbReference type="PANTHER" id="PTHR12831:SF0">
    <property type="entry name" value="GENERAL TRANSCRIPTION FACTOR IIH SUBUNIT 3"/>
    <property type="match status" value="1"/>
</dbReference>
<evidence type="ECO:0000256" key="4">
    <source>
        <dbReference type="ARBA" id="ARBA00021280"/>
    </source>
</evidence>
<keyword evidence="7 14" id="KW-0863">Zinc-finger</keyword>
<dbReference type="AlphaFoldDB" id="A0A1D8N9L9"/>
<dbReference type="InterPro" id="IPR004600">
    <property type="entry name" value="TFIIH_Tfb4/GTF2H3"/>
</dbReference>
<keyword evidence="6 14" id="KW-0227">DNA damage</keyword>
<dbReference type="VEuPathDB" id="FungiDB:YALI1_C05820g"/>
<keyword evidence="11 14" id="KW-0234">DNA repair</keyword>
<dbReference type="PANTHER" id="PTHR12831">
    <property type="entry name" value="TRANSCRIPTION INITIATION FACTOR IIH TFIIH , POLYPEPTIDE 3-RELATED"/>
    <property type="match status" value="1"/>
</dbReference>
<dbReference type="GO" id="GO:0006367">
    <property type="term" value="P:transcription initiation at RNA polymerase II promoter"/>
    <property type="evidence" value="ECO:0007669"/>
    <property type="project" value="EnsemblFungi"/>
</dbReference>
<dbReference type="EMBL" id="CP017555">
    <property type="protein sequence ID" value="AOW02329.1"/>
    <property type="molecule type" value="Genomic_DNA"/>
</dbReference>
<dbReference type="Proteomes" id="UP000182444">
    <property type="component" value="Chromosome 1C"/>
</dbReference>
<proteinExistence type="inferred from homology"/>
<keyword evidence="9 14" id="KW-0805">Transcription regulation</keyword>
<dbReference type="OMA" id="QGCDITS"/>
<sequence>MNAIDGTSRQLKDTEDQTLDDTPSLLSIIIDAHVPSWEEIKSQISISEAVASILVFINAHLALHNSNSVNVIGYNASGARILYPPKSGVESTRSKEREERSESVSDGEQAPSKKDHSMYRQFKTVDEVVQTELWNMLNHTNYVEEEKQHNSAISGALSLALGFINKHVFVDESRMRARILLLTVGHKNETIQYIPTMNCIFAAQKLKIPVDVCKLGPGSDQVFLQQACDSTHGIYMDISEKNSKTPKGLVQYLLSGFISDPSLRPHIVLPTQSNVDFRAACFLTKQVVDIGYVCSVCLCIMSQIPSNRRCPTCDTTYSEKTLAGLGRKPLKKKKKKVVKP</sequence>
<evidence type="ECO:0000256" key="10">
    <source>
        <dbReference type="ARBA" id="ARBA00023163"/>
    </source>
</evidence>
<organism evidence="16 17">
    <name type="scientific">Yarrowia lipolytica</name>
    <name type="common">Candida lipolytica</name>
    <dbReference type="NCBI Taxonomy" id="4952"/>
    <lineage>
        <taxon>Eukaryota</taxon>
        <taxon>Fungi</taxon>
        <taxon>Dikarya</taxon>
        <taxon>Ascomycota</taxon>
        <taxon>Saccharomycotina</taxon>
        <taxon>Dipodascomycetes</taxon>
        <taxon>Dipodascales</taxon>
        <taxon>Dipodascales incertae sedis</taxon>
        <taxon>Yarrowia</taxon>
    </lineage>
</organism>
<evidence type="ECO:0000256" key="14">
    <source>
        <dbReference type="RuleBase" id="RU368090"/>
    </source>
</evidence>
<dbReference type="GO" id="GO:0008270">
    <property type="term" value="F:zinc ion binding"/>
    <property type="evidence" value="ECO:0007669"/>
    <property type="project" value="UniProtKB-KW"/>
</dbReference>
<evidence type="ECO:0000313" key="16">
    <source>
        <dbReference type="EMBL" id="AOW02329.1"/>
    </source>
</evidence>
<dbReference type="Gene3D" id="3.40.50.410">
    <property type="entry name" value="von Willebrand factor, type A domain"/>
    <property type="match status" value="1"/>
</dbReference>
<gene>
    <name evidence="16" type="ORF">YALI1_C05820g</name>
</gene>
<dbReference type="GeneID" id="2909399"/>
<dbReference type="GO" id="GO:0000112">
    <property type="term" value="C:nucleotide-excision repair factor 3 complex"/>
    <property type="evidence" value="ECO:0007669"/>
    <property type="project" value="EnsemblFungi"/>
</dbReference>
<evidence type="ECO:0000256" key="2">
    <source>
        <dbReference type="ARBA" id="ARBA00004123"/>
    </source>
</evidence>
<dbReference type="GO" id="GO:0006289">
    <property type="term" value="P:nucleotide-excision repair"/>
    <property type="evidence" value="ECO:0007669"/>
    <property type="project" value="UniProtKB-UniRule"/>
</dbReference>
<keyword evidence="8 14" id="KW-0862">Zinc</keyword>
<keyword evidence="5 14" id="KW-0479">Metal-binding</keyword>
<dbReference type="VEuPathDB" id="FungiDB:YALI0_C04367g"/>
<keyword evidence="12 14" id="KW-0539">Nucleus</keyword>
<dbReference type="GO" id="GO:0006355">
    <property type="term" value="P:regulation of DNA-templated transcription"/>
    <property type="evidence" value="ECO:0007669"/>
    <property type="project" value="InterPro"/>
</dbReference>
<dbReference type="Pfam" id="PF03850">
    <property type="entry name" value="Tfb4"/>
    <property type="match status" value="1"/>
</dbReference>
<comment type="subcellular location">
    <subcellularLocation>
        <location evidence="2 14">Nucleus</location>
    </subcellularLocation>
</comment>
<evidence type="ECO:0000256" key="7">
    <source>
        <dbReference type="ARBA" id="ARBA00022771"/>
    </source>
</evidence>
<comment type="subunit">
    <text evidence="14">Component of the 7-subunit TFIIH core complex composed of XPB/SSL2, XPD/RAD3, SSL1, TFB1, TFB2, TFB4 and TFB5, which is active in NER. The core complex associates with the 3-subunit CTD-kinase module TFIIK composed of CCL1, KIN28 and TFB3 to form the 10-subunit holoenzyme (holo-TFIIH) active in transcription.</text>
</comment>
<comment type="function">
    <text evidence="1 14">Component of the general transcription and DNA repair factor IIH (TFIIH) core complex, which is involved in general and transcription-coupled nucleotide excision repair (NER) of damaged DNA and, when complexed to TFIIK, in RNA transcription by RNA polymerase II. In NER, TFIIH acts by opening DNA around the lesion to allow the excision of the damaged oligonucleotide and its replacement by a new DNA fragment. In transcription, TFIIH has an essential role in transcription initiation. When the pre-initiation complex (PIC) has been established, TFIIH is required for promoter opening and promoter escape. Phosphorylation of the C-terminal tail (CTD) of the largest subunit of RNA polymerase II by the kinase module TFIIK controls the initiation of transcription.</text>
</comment>
<dbReference type="eggNOG" id="KOG2487">
    <property type="taxonomic scope" value="Eukaryota"/>
</dbReference>
<evidence type="ECO:0000256" key="5">
    <source>
        <dbReference type="ARBA" id="ARBA00022723"/>
    </source>
</evidence>
<accession>A0A1D8N9L9</accession>
<feature type="compositionally biased region" description="Basic and acidic residues" evidence="15">
    <location>
        <begin position="92"/>
        <end position="103"/>
    </location>
</feature>
<evidence type="ECO:0000256" key="1">
    <source>
        <dbReference type="ARBA" id="ARBA00002817"/>
    </source>
</evidence>
<dbReference type="RefSeq" id="XP_501438.1">
    <property type="nucleotide sequence ID" value="XM_501438.3"/>
</dbReference>
<dbReference type="SMR" id="A0A1D8N9L9"/>
<dbReference type="GO" id="GO:0005675">
    <property type="term" value="C:transcription factor TFIIH holo complex"/>
    <property type="evidence" value="ECO:0007669"/>
    <property type="project" value="UniProtKB-UniRule"/>
</dbReference>
<dbReference type="KEGG" id="yli:2909399"/>
<evidence type="ECO:0000256" key="3">
    <source>
        <dbReference type="ARBA" id="ARBA00005273"/>
    </source>
</evidence>
<reference evidence="16 17" key="1">
    <citation type="journal article" date="2016" name="PLoS ONE">
        <title>Sequence Assembly of Yarrowia lipolytica Strain W29/CLIB89 Shows Transposable Element Diversity.</title>
        <authorList>
            <person name="Magnan C."/>
            <person name="Yu J."/>
            <person name="Chang I."/>
            <person name="Jahn E."/>
            <person name="Kanomata Y."/>
            <person name="Wu J."/>
            <person name="Zeller M."/>
            <person name="Oakes M."/>
            <person name="Baldi P."/>
            <person name="Sandmeyer S."/>
        </authorList>
    </citation>
    <scope>NUCLEOTIDE SEQUENCE [LARGE SCALE GENOMIC DNA]</scope>
    <source>
        <strain evidence="17">CLIB89(W29)</strain>
    </source>
</reference>
<dbReference type="OrthoDB" id="17307at2759"/>
<evidence type="ECO:0000256" key="13">
    <source>
        <dbReference type="ARBA" id="ARBA00033341"/>
    </source>
</evidence>
<dbReference type="InterPro" id="IPR036465">
    <property type="entry name" value="vWFA_dom_sf"/>
</dbReference>
<name>A0A1D8N9L9_YARLL</name>
<dbReference type="GO" id="GO:0000439">
    <property type="term" value="C:transcription factor TFIIH core complex"/>
    <property type="evidence" value="ECO:0007669"/>
    <property type="project" value="UniProtKB-UniRule"/>
</dbReference>
<evidence type="ECO:0000256" key="9">
    <source>
        <dbReference type="ARBA" id="ARBA00023015"/>
    </source>
</evidence>
<evidence type="ECO:0000256" key="8">
    <source>
        <dbReference type="ARBA" id="ARBA00022833"/>
    </source>
</evidence>